<protein>
    <recommendedName>
        <fullName evidence="3">Glycosyltransferase</fullName>
    </recommendedName>
</protein>
<dbReference type="AlphaFoldDB" id="A0A9D2JW71"/>
<accession>A0A9D2JW71</accession>
<reference evidence="1" key="2">
    <citation type="submission" date="2021-04" db="EMBL/GenBank/DDBJ databases">
        <authorList>
            <person name="Gilroy R."/>
        </authorList>
    </citation>
    <scope>NUCLEOTIDE SEQUENCE</scope>
    <source>
        <strain evidence="1">ChiHecec3B27-8219</strain>
    </source>
</reference>
<proteinExistence type="predicted"/>
<evidence type="ECO:0008006" key="3">
    <source>
        <dbReference type="Google" id="ProtNLM"/>
    </source>
</evidence>
<name>A0A9D2JW71_9BACT</name>
<reference evidence="1" key="1">
    <citation type="journal article" date="2021" name="PeerJ">
        <title>Extensive microbial diversity within the chicken gut microbiome revealed by metagenomics and culture.</title>
        <authorList>
            <person name="Gilroy R."/>
            <person name="Ravi A."/>
            <person name="Getino M."/>
            <person name="Pursley I."/>
            <person name="Horton D.L."/>
            <person name="Alikhan N.F."/>
            <person name="Baker D."/>
            <person name="Gharbi K."/>
            <person name="Hall N."/>
            <person name="Watson M."/>
            <person name="Adriaenssens E.M."/>
            <person name="Foster-Nyarko E."/>
            <person name="Jarju S."/>
            <person name="Secka A."/>
            <person name="Antonio M."/>
            <person name="Oren A."/>
            <person name="Chaudhuri R.R."/>
            <person name="La Ragione R."/>
            <person name="Hildebrand F."/>
            <person name="Pallen M.J."/>
        </authorList>
    </citation>
    <scope>NUCLEOTIDE SEQUENCE</scope>
    <source>
        <strain evidence="1">ChiHecec3B27-8219</strain>
    </source>
</reference>
<organism evidence="1 2">
    <name type="scientific">Candidatus Prevotella avicola</name>
    <dbReference type="NCBI Taxonomy" id="2838738"/>
    <lineage>
        <taxon>Bacteria</taxon>
        <taxon>Pseudomonadati</taxon>
        <taxon>Bacteroidota</taxon>
        <taxon>Bacteroidia</taxon>
        <taxon>Bacteroidales</taxon>
        <taxon>Prevotellaceae</taxon>
        <taxon>Prevotella</taxon>
    </lineage>
</organism>
<gene>
    <name evidence="1" type="ORF">H9966_06835</name>
</gene>
<evidence type="ECO:0000313" key="1">
    <source>
        <dbReference type="EMBL" id="HIZ69576.1"/>
    </source>
</evidence>
<dbReference type="EMBL" id="DXBE01000050">
    <property type="protein sequence ID" value="HIZ69576.1"/>
    <property type="molecule type" value="Genomic_DNA"/>
</dbReference>
<comment type="caution">
    <text evidence="1">The sequence shown here is derived from an EMBL/GenBank/DDBJ whole genome shotgun (WGS) entry which is preliminary data.</text>
</comment>
<dbReference type="Proteomes" id="UP000824055">
    <property type="component" value="Unassembled WGS sequence"/>
</dbReference>
<sequence length="258" mass="29646">MRIYVSVSSTKSQGLLYQAYKETVEHRLEKANNLYQADVALLLGGWDYKLSRTAHKAKRIGVPYVIVPLGDLSPWNLKHPLSRWWLKKGCYQKTLVRDAACLIATTPMEKEQLLKLGWQGDVRLVRYPVYTKMATAQTMAEGIDIICRSALAEHERRLQAQIADMSDDLICRQLLTIYARIPHRDIPREAIDKLHQLLMADNYDEDLLAKEIGQLRLTSFSASLFQSMRDITQLTEGFMPLPPKEGKLAKRISRYVRD</sequence>
<evidence type="ECO:0000313" key="2">
    <source>
        <dbReference type="Proteomes" id="UP000824055"/>
    </source>
</evidence>